<organism evidence="1">
    <name type="scientific">Eutreptiella gymnastica</name>
    <dbReference type="NCBI Taxonomy" id="73025"/>
    <lineage>
        <taxon>Eukaryota</taxon>
        <taxon>Discoba</taxon>
        <taxon>Euglenozoa</taxon>
        <taxon>Euglenida</taxon>
        <taxon>Spirocuta</taxon>
        <taxon>Euglenophyceae</taxon>
        <taxon>Eutreptiales</taxon>
        <taxon>Eutreptiaceae</taxon>
        <taxon>Eutreptiella</taxon>
    </lineage>
</organism>
<proteinExistence type="predicted"/>
<protein>
    <submittedName>
        <fullName evidence="1">Uncharacterized protein</fullName>
    </submittedName>
</protein>
<sequence>MVSMVEKMPPWHNKQAQSWPSILFRVTNTKAQNLDNSSITQHHTILLCDVEFVHLCILQSASSSDKTLCGKLIHTDAKAIESLVNFSQKYCTLLISKMILF</sequence>
<dbReference type="AlphaFoldDB" id="A0A7S1NG51"/>
<gene>
    <name evidence="1" type="ORF">EGYM00392_LOCUS27040</name>
</gene>
<reference evidence="1" key="1">
    <citation type="submission" date="2021-01" db="EMBL/GenBank/DDBJ databases">
        <authorList>
            <person name="Corre E."/>
            <person name="Pelletier E."/>
            <person name="Niang G."/>
            <person name="Scheremetjew M."/>
            <person name="Finn R."/>
            <person name="Kale V."/>
            <person name="Holt S."/>
            <person name="Cochrane G."/>
            <person name="Meng A."/>
            <person name="Brown T."/>
            <person name="Cohen L."/>
        </authorList>
    </citation>
    <scope>NUCLEOTIDE SEQUENCE</scope>
    <source>
        <strain evidence="1">NIES-381</strain>
    </source>
</reference>
<evidence type="ECO:0000313" key="1">
    <source>
        <dbReference type="EMBL" id="CAD9015931.1"/>
    </source>
</evidence>
<name>A0A7S1NG51_9EUGL</name>
<dbReference type="EMBL" id="HBGA01072400">
    <property type="protein sequence ID" value="CAD9015931.1"/>
    <property type="molecule type" value="Transcribed_RNA"/>
</dbReference>
<accession>A0A7S1NG51</accession>